<dbReference type="AlphaFoldDB" id="A0A6A5ZQV4"/>
<feature type="region of interest" description="Disordered" evidence="1">
    <location>
        <begin position="384"/>
        <end position="403"/>
    </location>
</feature>
<sequence>MADISIHHDEPTMARSEKRSLLEVVTALIAVLDESKSDLSAKIAQSNEDDTTLRLQISSVQHKIKRIDDEAEKSILRWTFLDTSDFEELSSEYVSGERVVEHKAKRMSITPNLQILLTTRFPIRKVEEMLSDGLRFKSHTEVLGSMRYAAEIKTKSFKSAKAEIKLFGWRKEIHAAEIGILTEKIARLEKDRTEAEPTICRIQGQREVFQRDRKGWQDALDLGEQDRAALIASHLNTARSSGKLDKYLEVGSIAGVAQHLGLKTKFPMAKLDISKAMFADLRALMYRCTDHSRRTTYELEKHLEDVNRASKETARVVEASDECLNSASTITSHLSANLHISRTSWKLQVAPAHGADELLALAERDLKELYLLSGTLTADIERGQHAVRQNRNDNSDEDESKKQRQLVNAALESTRKELAAMETATAMLSETPKPLGFVAEMQHKSTFGQVWHSLYAGEMIRGAGS</sequence>
<proteinExistence type="predicted"/>
<dbReference type="EMBL" id="ML977311">
    <property type="protein sequence ID" value="KAF2122060.1"/>
    <property type="molecule type" value="Genomic_DNA"/>
</dbReference>
<evidence type="ECO:0000313" key="3">
    <source>
        <dbReference type="Proteomes" id="UP000799770"/>
    </source>
</evidence>
<feature type="compositionally biased region" description="Basic and acidic residues" evidence="1">
    <location>
        <begin position="384"/>
        <end position="402"/>
    </location>
</feature>
<dbReference type="Proteomes" id="UP000799770">
    <property type="component" value="Unassembled WGS sequence"/>
</dbReference>
<dbReference type="OrthoDB" id="8954335at2759"/>
<protein>
    <submittedName>
        <fullName evidence="2">Uncharacterized protein</fullName>
    </submittedName>
</protein>
<gene>
    <name evidence="2" type="ORF">BDV96DRAFT_562858</name>
</gene>
<evidence type="ECO:0000313" key="2">
    <source>
        <dbReference type="EMBL" id="KAF2122060.1"/>
    </source>
</evidence>
<name>A0A6A5ZQV4_9PLEO</name>
<evidence type="ECO:0000256" key="1">
    <source>
        <dbReference type="SAM" id="MobiDB-lite"/>
    </source>
</evidence>
<keyword evidence="3" id="KW-1185">Reference proteome</keyword>
<organism evidence="2 3">
    <name type="scientific">Lophiotrema nucula</name>
    <dbReference type="NCBI Taxonomy" id="690887"/>
    <lineage>
        <taxon>Eukaryota</taxon>
        <taxon>Fungi</taxon>
        <taxon>Dikarya</taxon>
        <taxon>Ascomycota</taxon>
        <taxon>Pezizomycotina</taxon>
        <taxon>Dothideomycetes</taxon>
        <taxon>Pleosporomycetidae</taxon>
        <taxon>Pleosporales</taxon>
        <taxon>Lophiotremataceae</taxon>
        <taxon>Lophiotrema</taxon>
    </lineage>
</organism>
<accession>A0A6A5ZQV4</accession>
<reference evidence="2" key="1">
    <citation type="journal article" date="2020" name="Stud. Mycol.">
        <title>101 Dothideomycetes genomes: a test case for predicting lifestyles and emergence of pathogens.</title>
        <authorList>
            <person name="Haridas S."/>
            <person name="Albert R."/>
            <person name="Binder M."/>
            <person name="Bloem J."/>
            <person name="Labutti K."/>
            <person name="Salamov A."/>
            <person name="Andreopoulos B."/>
            <person name="Baker S."/>
            <person name="Barry K."/>
            <person name="Bills G."/>
            <person name="Bluhm B."/>
            <person name="Cannon C."/>
            <person name="Castanera R."/>
            <person name="Culley D."/>
            <person name="Daum C."/>
            <person name="Ezra D."/>
            <person name="Gonzalez J."/>
            <person name="Henrissat B."/>
            <person name="Kuo A."/>
            <person name="Liang C."/>
            <person name="Lipzen A."/>
            <person name="Lutzoni F."/>
            <person name="Magnuson J."/>
            <person name="Mondo S."/>
            <person name="Nolan M."/>
            <person name="Ohm R."/>
            <person name="Pangilinan J."/>
            <person name="Park H.-J."/>
            <person name="Ramirez L."/>
            <person name="Alfaro M."/>
            <person name="Sun H."/>
            <person name="Tritt A."/>
            <person name="Yoshinaga Y."/>
            <person name="Zwiers L.-H."/>
            <person name="Turgeon B."/>
            <person name="Goodwin S."/>
            <person name="Spatafora J."/>
            <person name="Crous P."/>
            <person name="Grigoriev I."/>
        </authorList>
    </citation>
    <scope>NUCLEOTIDE SEQUENCE</scope>
    <source>
        <strain evidence="2">CBS 627.86</strain>
    </source>
</reference>